<proteinExistence type="predicted"/>
<evidence type="ECO:0000313" key="4">
    <source>
        <dbReference type="Proteomes" id="UP000324222"/>
    </source>
</evidence>
<feature type="compositionally biased region" description="Polar residues" evidence="1">
    <location>
        <begin position="85"/>
        <end position="105"/>
    </location>
</feature>
<name>A0A5B7HBH8_PORTR</name>
<sequence length="105" mass="11194">MFLPTATMVAAAVVVVAVVVVVVGGMAQWAAATWTYSTSTPAIPVWVPGFLWVWVHCTSLGPRESPSVSRETLQPQGDQHGFPSVQRSAGVSRRSVLTTAMESPR</sequence>
<feature type="transmembrane region" description="Helical" evidence="2">
    <location>
        <begin position="7"/>
        <end position="31"/>
    </location>
</feature>
<dbReference type="Proteomes" id="UP000324222">
    <property type="component" value="Unassembled WGS sequence"/>
</dbReference>
<feature type="transmembrane region" description="Helical" evidence="2">
    <location>
        <begin position="43"/>
        <end position="61"/>
    </location>
</feature>
<evidence type="ECO:0000313" key="3">
    <source>
        <dbReference type="EMBL" id="MPC66094.1"/>
    </source>
</evidence>
<gene>
    <name evidence="3" type="ORF">E2C01_060237</name>
</gene>
<keyword evidence="2" id="KW-0472">Membrane</keyword>
<keyword evidence="4" id="KW-1185">Reference proteome</keyword>
<feature type="compositionally biased region" description="Polar residues" evidence="1">
    <location>
        <begin position="66"/>
        <end position="77"/>
    </location>
</feature>
<keyword evidence="2" id="KW-1133">Transmembrane helix</keyword>
<feature type="region of interest" description="Disordered" evidence="1">
    <location>
        <begin position="63"/>
        <end position="105"/>
    </location>
</feature>
<dbReference type="EMBL" id="VSRR010024267">
    <property type="protein sequence ID" value="MPC66094.1"/>
    <property type="molecule type" value="Genomic_DNA"/>
</dbReference>
<evidence type="ECO:0000256" key="2">
    <source>
        <dbReference type="SAM" id="Phobius"/>
    </source>
</evidence>
<dbReference type="AlphaFoldDB" id="A0A5B7HBH8"/>
<organism evidence="3 4">
    <name type="scientific">Portunus trituberculatus</name>
    <name type="common">Swimming crab</name>
    <name type="synonym">Neptunus trituberculatus</name>
    <dbReference type="NCBI Taxonomy" id="210409"/>
    <lineage>
        <taxon>Eukaryota</taxon>
        <taxon>Metazoa</taxon>
        <taxon>Ecdysozoa</taxon>
        <taxon>Arthropoda</taxon>
        <taxon>Crustacea</taxon>
        <taxon>Multicrustacea</taxon>
        <taxon>Malacostraca</taxon>
        <taxon>Eumalacostraca</taxon>
        <taxon>Eucarida</taxon>
        <taxon>Decapoda</taxon>
        <taxon>Pleocyemata</taxon>
        <taxon>Brachyura</taxon>
        <taxon>Eubrachyura</taxon>
        <taxon>Portunoidea</taxon>
        <taxon>Portunidae</taxon>
        <taxon>Portuninae</taxon>
        <taxon>Portunus</taxon>
    </lineage>
</organism>
<evidence type="ECO:0000256" key="1">
    <source>
        <dbReference type="SAM" id="MobiDB-lite"/>
    </source>
</evidence>
<accession>A0A5B7HBH8</accession>
<reference evidence="3 4" key="1">
    <citation type="submission" date="2019-05" db="EMBL/GenBank/DDBJ databases">
        <title>Another draft genome of Portunus trituberculatus and its Hox gene families provides insights of decapod evolution.</title>
        <authorList>
            <person name="Jeong J.-H."/>
            <person name="Song I."/>
            <person name="Kim S."/>
            <person name="Choi T."/>
            <person name="Kim D."/>
            <person name="Ryu S."/>
            <person name="Kim W."/>
        </authorList>
    </citation>
    <scope>NUCLEOTIDE SEQUENCE [LARGE SCALE GENOMIC DNA]</scope>
    <source>
        <tissue evidence="3">Muscle</tissue>
    </source>
</reference>
<keyword evidence="2" id="KW-0812">Transmembrane</keyword>
<protein>
    <submittedName>
        <fullName evidence="3">Uncharacterized protein</fullName>
    </submittedName>
</protein>
<comment type="caution">
    <text evidence="3">The sequence shown here is derived from an EMBL/GenBank/DDBJ whole genome shotgun (WGS) entry which is preliminary data.</text>
</comment>